<proteinExistence type="predicted"/>
<feature type="coiled-coil region" evidence="1">
    <location>
        <begin position="175"/>
        <end position="220"/>
    </location>
</feature>
<dbReference type="EMBL" id="NGPL01000084">
    <property type="protein sequence ID" value="OYS66644.1"/>
    <property type="molecule type" value="Genomic_DNA"/>
</dbReference>
<evidence type="ECO:0000313" key="4">
    <source>
        <dbReference type="Proteomes" id="UP000215747"/>
    </source>
</evidence>
<reference evidence="4" key="1">
    <citation type="submission" date="2017-05" db="EMBL/GenBank/DDBJ databases">
        <authorList>
            <person name="Lin X.B."/>
            <person name="Stothard P."/>
            <person name="Tasseva G."/>
            <person name="Walter J."/>
        </authorList>
    </citation>
    <scope>NUCLEOTIDE SEQUENCE [LARGE SCALE GENOMIC DNA]</scope>
    <source>
        <strain evidence="4">114h</strain>
    </source>
</reference>
<dbReference type="InterPro" id="IPR018711">
    <property type="entry name" value="NAGPA"/>
</dbReference>
<dbReference type="Pfam" id="PF09992">
    <property type="entry name" value="NAGPA"/>
    <property type="match status" value="1"/>
</dbReference>
<dbReference type="RefSeq" id="WP_094537461.1">
    <property type="nucleotide sequence ID" value="NZ_JAJGTP010000194.1"/>
</dbReference>
<protein>
    <recommendedName>
        <fullName evidence="2">Phosphodiester glycosidase domain-containing protein</fullName>
    </recommendedName>
</protein>
<accession>A0A256SIF9</accession>
<dbReference type="AlphaFoldDB" id="A0A256SIF9"/>
<reference evidence="3 4" key="2">
    <citation type="submission" date="2017-09" db="EMBL/GenBank/DDBJ databases">
        <title>Tripartite evolution among Lactobacillus johnsonii, Lactobacillus taiwanensis, Lactobacillus reuteri and their rodent host.</title>
        <authorList>
            <person name="Wang T."/>
            <person name="Knowles S."/>
            <person name="Cheng C."/>
        </authorList>
    </citation>
    <scope>NUCLEOTIDE SEQUENCE [LARGE SCALE GENOMIC DNA]</scope>
    <source>
        <strain evidence="3 4">114h</strain>
    </source>
</reference>
<evidence type="ECO:0000259" key="2">
    <source>
        <dbReference type="Pfam" id="PF09992"/>
    </source>
</evidence>
<evidence type="ECO:0000256" key="1">
    <source>
        <dbReference type="SAM" id="Coils"/>
    </source>
</evidence>
<gene>
    <name evidence="3" type="ORF">CBF96_10120</name>
</gene>
<keyword evidence="1" id="KW-0175">Coiled coil</keyword>
<sequence>MKEITQEEIGRAPYPIFDILKPYAHIYDMSVRFNGRIADNRTPMPFRWVEGRVPKNLEGLHAFIEGQEGHGHYDKKHDRIVMEMDAYPVRWEGDGTEVRSGGFTILRLPDKFWGKEGLFSGYIGLKDENGVTVTSVDVWFKILGGIPTMGIAAKYFITDFDKAMAEAQGKIDDALRILRERYQAEVKKNEDMSAQTRASLSELENSIQIYKARVEQLYEKIASDDIVQRPELDKKIGDAKTELTELINNKANKAYDTVADMQHDTKLETGNTVQTLGYHSRNDGGGSVYRILDQADGFSIQLDNGKWAQQINITDNNYYGNISYSIDRDHSYHTTCYTVTIPKTDFFGEQIMPEMNYHQNWISPNAWARQYHTTLTLNGDASIRIGPGETYMNGNIISGGRIIHEADPSKTYPDRMKSLAIMADRSIREYPANGTTAQQMLNDGAKVAFTVYYPLVKNGQKSGYADTDNELSDNLRAGGRVTDHYPAMGIGEKADGTWIIIGTDGRRIDENGLTADELAQKFINAGCVNAWRMDGGGSESINYRGSKLNQNYDDNGLTDRALQWTFDIRKPTAADNGNSYAMAGTGEQKLNLFRQIMYPVNTFLLSSFAILGNRKVNNEDELNSFLDEVAWKLNESQMTQGAHLSGILTVTYQNSGIAQALGYPTMSGDFLWDYTCTAGNHNTGMFTVKNVNTHQFQAYKQFTKLQENHWSQWFATNQTVDVSGANPGSNISDFHIQRINNTIEFQCKIHADSNTWKTYITGLPLPKYDGLSLPVFGEGQNKIGFVNVDKGGKLNMRADTNDTYNFHYTYLAKNVDYDIPY</sequence>
<name>A0A256SIF9_LIMRT</name>
<organism evidence="3 4">
    <name type="scientific">Limosilactobacillus reuteri</name>
    <name type="common">Lactobacillus reuteri</name>
    <dbReference type="NCBI Taxonomy" id="1598"/>
    <lineage>
        <taxon>Bacteria</taxon>
        <taxon>Bacillati</taxon>
        <taxon>Bacillota</taxon>
        <taxon>Bacilli</taxon>
        <taxon>Lactobacillales</taxon>
        <taxon>Lactobacillaceae</taxon>
        <taxon>Limosilactobacillus</taxon>
    </lineage>
</organism>
<evidence type="ECO:0000313" key="3">
    <source>
        <dbReference type="EMBL" id="OYS66644.1"/>
    </source>
</evidence>
<comment type="caution">
    <text evidence="3">The sequence shown here is derived from an EMBL/GenBank/DDBJ whole genome shotgun (WGS) entry which is preliminary data.</text>
</comment>
<feature type="domain" description="Phosphodiester glycosidase" evidence="2">
    <location>
        <begin position="376"/>
        <end position="559"/>
    </location>
</feature>
<dbReference type="Proteomes" id="UP000215747">
    <property type="component" value="Unassembled WGS sequence"/>
</dbReference>